<dbReference type="PROSITE" id="PS51257">
    <property type="entry name" value="PROKAR_LIPOPROTEIN"/>
    <property type="match status" value="1"/>
</dbReference>
<keyword evidence="1 2" id="KW-0732">Signal</keyword>
<dbReference type="NCBIfam" id="NF038128">
    <property type="entry name" value="choice_anch_J"/>
    <property type="match status" value="1"/>
</dbReference>
<feature type="domain" description="Secretion system C-terminal sorting" evidence="3">
    <location>
        <begin position="650"/>
        <end position="717"/>
    </location>
</feature>
<evidence type="ECO:0000256" key="1">
    <source>
        <dbReference type="ARBA" id="ARBA00022729"/>
    </source>
</evidence>
<feature type="domain" description="DUF7619" evidence="4">
    <location>
        <begin position="501"/>
        <end position="633"/>
    </location>
</feature>
<proteinExistence type="predicted"/>
<evidence type="ECO:0000313" key="6">
    <source>
        <dbReference type="Proteomes" id="UP001629059"/>
    </source>
</evidence>
<evidence type="ECO:0000313" key="5">
    <source>
        <dbReference type="EMBL" id="MFL9838250.1"/>
    </source>
</evidence>
<sequence length="720" mass="79984">MKKKLLTLFLAMSMGCFAQAQQAIEGFEGDVFPPEGWTIYDNGVGVLQSWTRINPGDAFLPAYEGDYAAFIDREDVPDGNIAQEWLVTPSVTVTGENPALHFYSRLTLNGDQGTNYMIMLSTGSDPSDLGSYISLQEWTEYEINPQQQEYNEIFVPIPEAYIGQQVYLAFVMEGDNQDRWLIDNVSFDESYCLEPYDVIISDITDTSATVSWTGNGETQWELEIMAADDQPSGSGVIAEENTYIITDIGIGAYKVYLRAICSETSQSPWIGPFYFDNMNSFSGVVNYDSDGDEVCDTPLAGVEVVVTIGDEQISLYTDDEGYYSLGQLEYDSLDVSIQVNAPYGFEAMPLYQDNLDLSNDDATVDFCYDMPDPVTDLAVTLIPTNLARPGFVSHYDLLVKNNGTVAVASATVSITFDDDKLDFDDASEPYTVAGNVLTFEVTDIPALSTKNIDVDFYLLTPPDNEEGDVLTYTSEVTIAENENTPEDNTAVLDQTVVNANDPNDITVHEGDEITIDEAEGYLHYTIRFQNVGTASAVNIKLHNVLDDNFEWDTFEPLASSHDYVVARQGNLLEYRFDEIYLADSTSDEPASHGYVTYRIKPKSSVVLGDTFESTADIYFDFNAAVVTNTANTEIIELLGVDQYTVNNFVLYPNPVSDRLYFGSQNGEELTSVQVYDVNGKLCMEQNNPQGDINVQTLQPGLYFIKLSTQATVQNMKFIKK</sequence>
<evidence type="ECO:0000256" key="2">
    <source>
        <dbReference type="SAM" id="SignalP"/>
    </source>
</evidence>
<gene>
    <name evidence="5" type="ORF">ABS768_12115</name>
</gene>
<evidence type="ECO:0000259" key="4">
    <source>
        <dbReference type="Pfam" id="PF24595"/>
    </source>
</evidence>
<keyword evidence="6" id="KW-1185">Reference proteome</keyword>
<dbReference type="InterPro" id="IPR055353">
    <property type="entry name" value="DUF7619"/>
</dbReference>
<name>A0ABW8YG28_9FLAO</name>
<dbReference type="EMBL" id="JBELQB010000008">
    <property type="protein sequence ID" value="MFL9838250.1"/>
    <property type="molecule type" value="Genomic_DNA"/>
</dbReference>
<evidence type="ECO:0000259" key="3">
    <source>
        <dbReference type="Pfam" id="PF18962"/>
    </source>
</evidence>
<dbReference type="Pfam" id="PF18962">
    <property type="entry name" value="Por_Secre_tail"/>
    <property type="match status" value="1"/>
</dbReference>
<protein>
    <submittedName>
        <fullName evidence="5">Choice-of-anchor J domain-containing protein</fullName>
    </submittedName>
</protein>
<dbReference type="InterPro" id="IPR026444">
    <property type="entry name" value="Secre_tail"/>
</dbReference>
<feature type="signal peptide" evidence="2">
    <location>
        <begin position="1"/>
        <end position="20"/>
    </location>
</feature>
<dbReference type="RefSeq" id="WP_408075221.1">
    <property type="nucleotide sequence ID" value="NZ_JBELQB010000008.1"/>
</dbReference>
<feature type="chain" id="PRO_5045105924" evidence="2">
    <location>
        <begin position="21"/>
        <end position="720"/>
    </location>
</feature>
<accession>A0ABW8YG28</accession>
<dbReference type="Proteomes" id="UP001629059">
    <property type="component" value="Unassembled WGS sequence"/>
</dbReference>
<dbReference type="NCBIfam" id="TIGR04183">
    <property type="entry name" value="Por_Secre_tail"/>
    <property type="match status" value="1"/>
</dbReference>
<comment type="caution">
    <text evidence="5">The sequence shown here is derived from an EMBL/GenBank/DDBJ whole genome shotgun (WGS) entry which is preliminary data.</text>
</comment>
<dbReference type="Pfam" id="PF24595">
    <property type="entry name" value="DUF7619"/>
    <property type="match status" value="1"/>
</dbReference>
<dbReference type="Gene3D" id="2.60.120.200">
    <property type="match status" value="1"/>
</dbReference>
<reference evidence="5 6" key="1">
    <citation type="submission" date="2024-06" db="EMBL/GenBank/DDBJ databases">
        <authorList>
            <person name="Kaempfer P."/>
            <person name="Viver T."/>
        </authorList>
    </citation>
    <scope>NUCLEOTIDE SEQUENCE [LARGE SCALE GENOMIC DNA]</scope>
    <source>
        <strain evidence="5 6">ST-75</strain>
    </source>
</reference>
<organism evidence="5 6">
    <name type="scientific">Flavobacterium rhizophilum</name>
    <dbReference type="NCBI Taxonomy" id="3163296"/>
    <lineage>
        <taxon>Bacteria</taxon>
        <taxon>Pseudomonadati</taxon>
        <taxon>Bacteroidota</taxon>
        <taxon>Flavobacteriia</taxon>
        <taxon>Flavobacteriales</taxon>
        <taxon>Flavobacteriaceae</taxon>
        <taxon>Flavobacterium</taxon>
    </lineage>
</organism>